<feature type="compositionally biased region" description="Basic residues" evidence="1">
    <location>
        <begin position="29"/>
        <end position="45"/>
    </location>
</feature>
<feature type="non-terminal residue" evidence="2">
    <location>
        <position position="397"/>
    </location>
</feature>
<sequence>MDVHAIEPDGLAGTALMSKRGAFGGTQPFKKRQPKRARSRTTPKRSWRDGQTEEDLAKWDLGDAMVAANGGPRKPWEERFDSGTEDMLAGLVGEPSHGPVTSSTPDGTAFPLPVEDMGKGGMGHMVANLPVVLESLRPIDVVHQRQQLLDWWKIPGDIQRASAIQGRRPLPGWEPLEKGAEQARLWMVDALQGAELYWVSPEMTQVIETLAPSIPDCLPQPPVRGGFVMFARSVAGTDADNGQRIYTTAFLWDTLTLAVTGSCLAMETYAWRDLVSLYIELNEKEKENWRASMPSRLIPTGGSEWPLESEISDFSRLPASNPNMELSMLEDRKLLSTFWALCSQKIVVETVQEPTRAMWREAKRRGHREPSSVRVIRLREVTRTESGAHRDVEWSHR</sequence>
<feature type="region of interest" description="Disordered" evidence="1">
    <location>
        <begin position="18"/>
        <end position="55"/>
    </location>
</feature>
<reference evidence="2" key="1">
    <citation type="submission" date="2020-06" db="EMBL/GenBank/DDBJ databases">
        <title>Legume-microbial interactions unlock mineral nutrients during tropical forest succession.</title>
        <authorList>
            <person name="Epihov D.Z."/>
        </authorList>
    </citation>
    <scope>NUCLEOTIDE SEQUENCE [LARGE SCALE GENOMIC DNA]</scope>
    <source>
        <strain evidence="2">Pan2503</strain>
    </source>
</reference>
<keyword evidence="3" id="KW-1185">Reference proteome</keyword>
<proteinExistence type="predicted"/>
<evidence type="ECO:0000256" key="1">
    <source>
        <dbReference type="SAM" id="MobiDB-lite"/>
    </source>
</evidence>
<name>A0A7V8SUZ1_9BACT</name>
<comment type="caution">
    <text evidence="2">The sequence shown here is derived from an EMBL/GenBank/DDBJ whole genome shotgun (WGS) entry which is preliminary data.</text>
</comment>
<protein>
    <submittedName>
        <fullName evidence="2">Uncharacterized protein</fullName>
    </submittedName>
</protein>
<dbReference type="EMBL" id="JACDQQ010000014">
    <property type="protein sequence ID" value="MBA0083383.1"/>
    <property type="molecule type" value="Genomic_DNA"/>
</dbReference>
<feature type="compositionally biased region" description="Basic and acidic residues" evidence="1">
    <location>
        <begin position="46"/>
        <end position="55"/>
    </location>
</feature>
<accession>A0A7V8SUZ1</accession>
<dbReference type="Proteomes" id="UP000567293">
    <property type="component" value="Unassembled WGS sequence"/>
</dbReference>
<dbReference type="AlphaFoldDB" id="A0A7V8SUZ1"/>
<evidence type="ECO:0000313" key="2">
    <source>
        <dbReference type="EMBL" id="MBA0083383.1"/>
    </source>
</evidence>
<evidence type="ECO:0000313" key="3">
    <source>
        <dbReference type="Proteomes" id="UP000567293"/>
    </source>
</evidence>
<organism evidence="2 3">
    <name type="scientific">Candidatus Acidiferrum panamense</name>
    <dbReference type="NCBI Taxonomy" id="2741543"/>
    <lineage>
        <taxon>Bacteria</taxon>
        <taxon>Pseudomonadati</taxon>
        <taxon>Acidobacteriota</taxon>
        <taxon>Terriglobia</taxon>
        <taxon>Candidatus Acidiferrales</taxon>
        <taxon>Candidatus Acidiferrum</taxon>
    </lineage>
</organism>
<gene>
    <name evidence="2" type="ORF">HRJ53_00145</name>
</gene>